<organism evidence="2 3">
    <name type="scientific">Symbiobacterium terraclitae</name>
    <dbReference type="NCBI Taxonomy" id="557451"/>
    <lineage>
        <taxon>Bacteria</taxon>
        <taxon>Bacillati</taxon>
        <taxon>Bacillota</taxon>
        <taxon>Clostridia</taxon>
        <taxon>Eubacteriales</taxon>
        <taxon>Symbiobacteriaceae</taxon>
        <taxon>Symbiobacterium</taxon>
    </lineage>
</organism>
<feature type="transmembrane region" description="Helical" evidence="1">
    <location>
        <begin position="509"/>
        <end position="531"/>
    </location>
</feature>
<dbReference type="EMBL" id="JAGGLG010000009">
    <property type="protein sequence ID" value="MBP2017986.1"/>
    <property type="molecule type" value="Genomic_DNA"/>
</dbReference>
<feature type="transmembrane region" description="Helical" evidence="1">
    <location>
        <begin position="428"/>
        <end position="448"/>
    </location>
</feature>
<dbReference type="Pfam" id="PF18949">
    <property type="entry name" value="DUF5693"/>
    <property type="match status" value="1"/>
</dbReference>
<feature type="transmembrane region" description="Helical" evidence="1">
    <location>
        <begin position="631"/>
        <end position="648"/>
    </location>
</feature>
<gene>
    <name evidence="2" type="ORF">J2Z79_001385</name>
</gene>
<keyword evidence="1" id="KW-0472">Membrane</keyword>
<dbReference type="InterPro" id="IPR043748">
    <property type="entry name" value="DUF5693"/>
</dbReference>
<feature type="transmembrane region" description="Helical" evidence="1">
    <location>
        <begin position="403"/>
        <end position="422"/>
    </location>
</feature>
<protein>
    <submittedName>
        <fullName evidence="2">Uncharacterized protein</fullName>
    </submittedName>
</protein>
<evidence type="ECO:0000256" key="1">
    <source>
        <dbReference type="SAM" id="Phobius"/>
    </source>
</evidence>
<name>A0ABS4JSX0_9FIRM</name>
<feature type="transmembrane region" description="Helical" evidence="1">
    <location>
        <begin position="668"/>
        <end position="693"/>
    </location>
</feature>
<keyword evidence="3" id="KW-1185">Reference proteome</keyword>
<feature type="transmembrane region" description="Helical" evidence="1">
    <location>
        <begin position="375"/>
        <end position="396"/>
    </location>
</feature>
<evidence type="ECO:0000313" key="3">
    <source>
        <dbReference type="Proteomes" id="UP001519289"/>
    </source>
</evidence>
<sequence>MLGHRTIRLIAQGLILVSLLAAVPVLWNRYVRESASKSVDLVLDLPAMQRLARQDGLPLEDVLAEMAAAGATSLAIPEMNAEELAEHGLAVVRTGAELRAELVLTAEPNPFLARLIADPAFSEADTYLLPVDDAVAARLWRDIQLRHPEERVDFFAPLPGEPGAGAIALRYDDEQLEAYGLGFDPDDFALAEGAGLRPLPRPRPAPGATPESVRAIFADLDQMSAEIRGVMFFGRIALGWRPDRTDALAQTAEELKKRGWVPHLIEHANQLAYIDQKGSLSVADALGYQIARVFSMGQEWQDKVQPYEAVDMWWRSVLERNIRSLYVRPFLAKQDPGLTATETTARYIARTVEELNARGFTTGTPGLFAPYEVPFILKVLIGLGVVGATILWLACVLPFDPRFLGALMAVGAVGQAGMLFVAPNLGTIVLGIALATLFPTLAAAWLLLRWGLGAGSPEPRVAVPARPAPGWIVREAVVVSAAFFAINMVGGLLIAGLMGDIRHMLEFEYFRGVKLVFLAPLLLAVLTYLLLGRKGSVADVVRSLARDGVDLVGTAVKYRELLLLGVLGLAGLYYIQRSGNFPTVPVSQLELDIRAALERLLLARPRTKEFLIAYPAMVAAAAFMTAGLRRYVPLLVVAAVTGGVSIINSFEHLRTPVALSLLRGFNGLWVGLVIGLVVLVGLAALRAVLTWLFPDRQAAR</sequence>
<keyword evidence="1" id="KW-1133">Transmembrane helix</keyword>
<accession>A0ABS4JSX0</accession>
<evidence type="ECO:0000313" key="2">
    <source>
        <dbReference type="EMBL" id="MBP2017986.1"/>
    </source>
</evidence>
<proteinExistence type="predicted"/>
<reference evidence="2 3" key="1">
    <citation type="submission" date="2021-03" db="EMBL/GenBank/DDBJ databases">
        <title>Genomic Encyclopedia of Type Strains, Phase IV (KMG-IV): sequencing the most valuable type-strain genomes for metagenomic binning, comparative biology and taxonomic classification.</title>
        <authorList>
            <person name="Goeker M."/>
        </authorList>
    </citation>
    <scope>NUCLEOTIDE SEQUENCE [LARGE SCALE GENOMIC DNA]</scope>
    <source>
        <strain evidence="2 3">DSM 27138</strain>
    </source>
</reference>
<dbReference type="Proteomes" id="UP001519289">
    <property type="component" value="Unassembled WGS sequence"/>
</dbReference>
<keyword evidence="1" id="KW-0812">Transmembrane</keyword>
<comment type="caution">
    <text evidence="2">The sequence shown here is derived from an EMBL/GenBank/DDBJ whole genome shotgun (WGS) entry which is preliminary data.</text>
</comment>
<feature type="transmembrane region" description="Helical" evidence="1">
    <location>
        <begin position="476"/>
        <end position="497"/>
    </location>
</feature>
<dbReference type="RefSeq" id="WP_209466127.1">
    <property type="nucleotide sequence ID" value="NZ_JAGGLG010000009.1"/>
</dbReference>